<keyword evidence="2" id="KW-1185">Reference proteome</keyword>
<protein>
    <submittedName>
        <fullName evidence="1">Uncharacterized protein</fullName>
    </submittedName>
</protein>
<organism evidence="1 2">
    <name type="scientific">Aureimonas altamirensis DSM 21988</name>
    <dbReference type="NCBI Taxonomy" id="1121026"/>
    <lineage>
        <taxon>Bacteria</taxon>
        <taxon>Pseudomonadati</taxon>
        <taxon>Pseudomonadota</taxon>
        <taxon>Alphaproteobacteria</taxon>
        <taxon>Hyphomicrobiales</taxon>
        <taxon>Aurantimonadaceae</taxon>
        <taxon>Aureimonas</taxon>
    </lineage>
</organism>
<accession>A0ABY1I8Z9</accession>
<dbReference type="EMBL" id="FQZC01000001">
    <property type="protein sequence ID" value="SHI66267.1"/>
    <property type="molecule type" value="Genomic_DNA"/>
</dbReference>
<sequence>MSDLNESNMIWADSTSGRLLEVIDARIAAIGLDLDGLTVLTDARTEEDFVTILLAARAGARRIVAAAPARATVRSAQVEAMLRRLNAEETLTSEIEFVQGLTADMASGVDIVAVERQSSLIKPALLSLMPSRSVLAMLFDCRGAVSGGLDARQRDAYDLKVAGADLADRDSGVADYLAPLCLLQIAQAGVDPMGARCLLLCDNEMKGLLATGLQGAGADVVIRPSLAEVSEGSFDFVVLAMTPSRDYRLDLADVSRLPDLIPAGMVVQFWGDIDRSAARYFSVDIWPPVHPGRGQMGIRLAALGSEPVVAIRAQALQSATLALKRDYPQEGVPPERLAATA</sequence>
<dbReference type="Proteomes" id="UP000184290">
    <property type="component" value="Unassembled WGS sequence"/>
</dbReference>
<gene>
    <name evidence="1" type="ORF">SAMN02745911_0792</name>
</gene>
<name>A0ABY1I8Z9_9HYPH</name>
<proteinExistence type="predicted"/>
<evidence type="ECO:0000313" key="1">
    <source>
        <dbReference type="EMBL" id="SHI66267.1"/>
    </source>
</evidence>
<evidence type="ECO:0000313" key="2">
    <source>
        <dbReference type="Proteomes" id="UP000184290"/>
    </source>
</evidence>
<reference evidence="1 2" key="1">
    <citation type="submission" date="2016-11" db="EMBL/GenBank/DDBJ databases">
        <authorList>
            <person name="Varghese N."/>
            <person name="Submissions S."/>
        </authorList>
    </citation>
    <scope>NUCLEOTIDE SEQUENCE [LARGE SCALE GENOMIC DNA]</scope>
    <source>
        <strain evidence="1 2">DSM 21988</strain>
    </source>
</reference>
<comment type="caution">
    <text evidence="1">The sequence shown here is derived from an EMBL/GenBank/DDBJ whole genome shotgun (WGS) entry which is preliminary data.</text>
</comment>